<name>A0ACB8G7K6_9SAUR</name>
<sequence length="344" mass="38774">MLYVPNPAQMMSFHIPTVSLQTAIRLASYNVYDSKKAPCCFDLEILLRCVFVDVESYPNLLAFDHAVEEINRSPHLLPNSSLGFHIYDSIFSDETALGGICGLLSGTRKVVPNYHCEGGNKLVAVIEGPTATLSLGIAMMLGPYRYPQLSYGLLDPTLSSKVLFPALYGMVPSESSLLSGIARLIQHFNWRWVGLMASDDDQGERAVETLAREISKGGGCLAFTWMFEKSFTSVESYLEKKTELLGISQKSSVNVTVLYGTPEYFISLYILSGIWTSEQVWILIAQEEFLSRAKLYFYTILNGSLFLVRHKQEIPGFQDFLQGLKPWRYPGDFFKILFLAYLWR</sequence>
<proteinExistence type="predicted"/>
<comment type="caution">
    <text evidence="1">The sequence shown here is derived from an EMBL/GenBank/DDBJ whole genome shotgun (WGS) entry which is preliminary data.</text>
</comment>
<evidence type="ECO:0000313" key="1">
    <source>
        <dbReference type="EMBL" id="KAH8015663.1"/>
    </source>
</evidence>
<reference evidence="1" key="1">
    <citation type="submission" date="2021-08" db="EMBL/GenBank/DDBJ databases">
        <title>The first chromosome-level gecko genome reveals the dynamic sex chromosomes of Neotropical dwarf geckos (Sphaerodactylidae: Sphaerodactylus).</title>
        <authorList>
            <person name="Pinto B.J."/>
            <person name="Keating S.E."/>
            <person name="Gamble T."/>
        </authorList>
    </citation>
    <scope>NUCLEOTIDE SEQUENCE</scope>
    <source>
        <strain evidence="1">TG3544</strain>
    </source>
</reference>
<keyword evidence="2" id="KW-1185">Reference proteome</keyword>
<gene>
    <name evidence="1" type="ORF">K3G42_006812</name>
</gene>
<protein>
    <submittedName>
        <fullName evidence="1">Uncharacterized protein</fullName>
    </submittedName>
</protein>
<accession>A0ACB8G7K6</accession>
<evidence type="ECO:0000313" key="2">
    <source>
        <dbReference type="Proteomes" id="UP000827872"/>
    </source>
</evidence>
<dbReference type="EMBL" id="CM037614">
    <property type="protein sequence ID" value="KAH8015663.1"/>
    <property type="molecule type" value="Genomic_DNA"/>
</dbReference>
<organism evidence="1 2">
    <name type="scientific">Sphaerodactylus townsendi</name>
    <dbReference type="NCBI Taxonomy" id="933632"/>
    <lineage>
        <taxon>Eukaryota</taxon>
        <taxon>Metazoa</taxon>
        <taxon>Chordata</taxon>
        <taxon>Craniata</taxon>
        <taxon>Vertebrata</taxon>
        <taxon>Euteleostomi</taxon>
        <taxon>Lepidosauria</taxon>
        <taxon>Squamata</taxon>
        <taxon>Bifurcata</taxon>
        <taxon>Gekkota</taxon>
        <taxon>Sphaerodactylidae</taxon>
        <taxon>Sphaerodactylus</taxon>
    </lineage>
</organism>
<dbReference type="Proteomes" id="UP000827872">
    <property type="component" value="Linkage Group LG01"/>
</dbReference>